<keyword evidence="1" id="KW-1133">Transmembrane helix</keyword>
<accession>A0A1I2SDW1</accession>
<keyword evidence="1" id="KW-0472">Membrane</keyword>
<keyword evidence="1" id="KW-0812">Transmembrane</keyword>
<dbReference type="Proteomes" id="UP000198661">
    <property type="component" value="Unassembled WGS sequence"/>
</dbReference>
<keyword evidence="5" id="KW-1185">Reference proteome</keyword>
<dbReference type="SUPFAM" id="SSF52317">
    <property type="entry name" value="Class I glutamine amidotransferase-like"/>
    <property type="match status" value="1"/>
</dbReference>
<dbReference type="OrthoDB" id="9766228at2"/>
<dbReference type="STRING" id="201973.SAMN04488025_13815"/>
<dbReference type="InterPro" id="IPR029062">
    <property type="entry name" value="Class_I_gatase-like"/>
</dbReference>
<organism evidence="4 5">
    <name type="scientific">Planifilum fulgidum</name>
    <dbReference type="NCBI Taxonomy" id="201973"/>
    <lineage>
        <taxon>Bacteria</taxon>
        <taxon>Bacillati</taxon>
        <taxon>Bacillota</taxon>
        <taxon>Bacilli</taxon>
        <taxon>Bacillales</taxon>
        <taxon>Thermoactinomycetaceae</taxon>
        <taxon>Planifilum</taxon>
    </lineage>
</organism>
<dbReference type="EMBL" id="FOOK01000038">
    <property type="protein sequence ID" value="SFG48191.1"/>
    <property type="molecule type" value="Genomic_DNA"/>
</dbReference>
<dbReference type="InterPro" id="IPR019196">
    <property type="entry name" value="ABC_transp_unknown"/>
</dbReference>
<feature type="domain" description="ABC-type uncharacterised transport system" evidence="2">
    <location>
        <begin position="160"/>
        <end position="403"/>
    </location>
</feature>
<dbReference type="Pfam" id="PF09822">
    <property type="entry name" value="ABC_transp_aux"/>
    <property type="match status" value="1"/>
</dbReference>
<reference evidence="4 5" key="1">
    <citation type="submission" date="2016-10" db="EMBL/GenBank/DDBJ databases">
        <authorList>
            <person name="de Groot N.N."/>
        </authorList>
    </citation>
    <scope>NUCLEOTIDE SEQUENCE [LARGE SCALE GENOMIC DNA]</scope>
    <source>
        <strain evidence="4 5">DSM 44945</strain>
    </source>
</reference>
<sequence>MNKGWKVVNSGIFIAALIGIFVLIVLISGKAPWRWDWTQTGVNRLSDQTKETLKGLKETVRVYAFTDGSDTGRQVEQLLRAYQKETDKLDVRLVDPVKEPSLAEKYQVQEYNTVVFVKGEKEEVVSPWDLVVPGATQASYGFRGEEQFTQAIRNLTASRKPVIYLLQGHGEVSGSEAAALRSYLTGEGNQVKELNLIRETRVPKDADVLVIAGPTSDLTDQETKMINQYLDGGGKVLVALSPEKGMTKWKNLSSLLKELGIRAAGDLVVDPERAYFGDPLTPVPQYAGHDITSELMERDMVTVLPRATSLMPVKGSEENLEKLLETSREAFGETSWAAKDAKVERGEEDRAGPLTLAYAVTAKEGEGKEEDASAPRAVVIGSSAMFAGNAFSLQGNRDFILNAVGWLQGDEAKVTIRPVERPLRQTYVPAGEALTIFLGTVVLLPVIFLVTGGVIWWRRRRA</sequence>
<proteinExistence type="predicted"/>
<dbReference type="InterPro" id="IPR036249">
    <property type="entry name" value="Thioredoxin-like_sf"/>
</dbReference>
<protein>
    <submittedName>
        <fullName evidence="4">ABC-type uncharacterized transport system involved in gliding motility, auxiliary component</fullName>
    </submittedName>
</protein>
<evidence type="ECO:0000259" key="2">
    <source>
        <dbReference type="Pfam" id="PF09822"/>
    </source>
</evidence>
<evidence type="ECO:0000256" key="1">
    <source>
        <dbReference type="SAM" id="Phobius"/>
    </source>
</evidence>
<dbReference type="Gene3D" id="3.40.30.10">
    <property type="entry name" value="Glutaredoxin"/>
    <property type="match status" value="1"/>
</dbReference>
<name>A0A1I2SDW1_9BACL</name>
<evidence type="ECO:0000313" key="4">
    <source>
        <dbReference type="EMBL" id="SFG48191.1"/>
    </source>
</evidence>
<dbReference type="SUPFAM" id="SSF52833">
    <property type="entry name" value="Thioredoxin-like"/>
    <property type="match status" value="1"/>
</dbReference>
<evidence type="ECO:0000313" key="5">
    <source>
        <dbReference type="Proteomes" id="UP000198661"/>
    </source>
</evidence>
<gene>
    <name evidence="4" type="ORF">SAMN04488025_13815</name>
</gene>
<dbReference type="InterPro" id="IPR055396">
    <property type="entry name" value="DUF7088"/>
</dbReference>
<feature type="transmembrane region" description="Helical" evidence="1">
    <location>
        <begin position="433"/>
        <end position="457"/>
    </location>
</feature>
<dbReference type="RefSeq" id="WP_092041093.1">
    <property type="nucleotide sequence ID" value="NZ_FOOK01000038.1"/>
</dbReference>
<feature type="domain" description="DUF7088" evidence="3">
    <location>
        <begin position="43"/>
        <end position="130"/>
    </location>
</feature>
<feature type="transmembrane region" description="Helical" evidence="1">
    <location>
        <begin position="7"/>
        <end position="27"/>
    </location>
</feature>
<dbReference type="AlphaFoldDB" id="A0A1I2SDW1"/>
<dbReference type="Pfam" id="PF23357">
    <property type="entry name" value="DUF7088"/>
    <property type="match status" value="1"/>
</dbReference>
<evidence type="ECO:0000259" key="3">
    <source>
        <dbReference type="Pfam" id="PF23357"/>
    </source>
</evidence>